<evidence type="ECO:0000256" key="8">
    <source>
        <dbReference type="ARBA" id="ARBA00048543"/>
    </source>
</evidence>
<dbReference type="AlphaFoldDB" id="A0A6P1Y1Z3"/>
<dbReference type="UniPathway" id="UPA00056">
    <property type="reaction ID" value="UER00092"/>
</dbReference>
<keyword evidence="4 9" id="KW-0521">NADP</keyword>
<evidence type="ECO:0000259" key="12">
    <source>
        <dbReference type="Pfam" id="PF13288"/>
    </source>
</evidence>
<evidence type="ECO:0000259" key="10">
    <source>
        <dbReference type="Pfam" id="PF02670"/>
    </source>
</evidence>
<dbReference type="Pfam" id="PF08436">
    <property type="entry name" value="DXP_redisom_C"/>
    <property type="match status" value="1"/>
</dbReference>
<organism evidence="13 14">
    <name type="scientific">Treponema vincentii</name>
    <dbReference type="NCBI Taxonomy" id="69710"/>
    <lineage>
        <taxon>Bacteria</taxon>
        <taxon>Pseudomonadati</taxon>
        <taxon>Spirochaetota</taxon>
        <taxon>Spirochaetia</taxon>
        <taxon>Spirochaetales</taxon>
        <taxon>Treponemataceae</taxon>
        <taxon>Treponema</taxon>
    </lineage>
</organism>
<dbReference type="PANTHER" id="PTHR30525">
    <property type="entry name" value="1-DEOXY-D-XYLULOSE 5-PHOSPHATE REDUCTOISOMERASE"/>
    <property type="match status" value="1"/>
</dbReference>
<comment type="caution">
    <text evidence="9">Lacks conserved residue(s) required for the propagation of feature annotation.</text>
</comment>
<dbReference type="HAMAP" id="MF_00183">
    <property type="entry name" value="DXP_reductoisom"/>
    <property type="match status" value="1"/>
</dbReference>
<evidence type="ECO:0000259" key="11">
    <source>
        <dbReference type="Pfam" id="PF08436"/>
    </source>
</evidence>
<dbReference type="InterPro" id="IPR036291">
    <property type="entry name" value="NAD(P)-bd_dom_sf"/>
</dbReference>
<dbReference type="PIRSF" id="PIRSF006205">
    <property type="entry name" value="Dxp_reductismrs"/>
    <property type="match status" value="1"/>
</dbReference>
<feature type="binding site" evidence="9">
    <location>
        <position position="199"/>
    </location>
    <ligand>
        <name>1-deoxy-D-xylulose 5-phosphate</name>
        <dbReference type="ChEBI" id="CHEBI:57792"/>
    </ligand>
</feature>
<keyword evidence="13" id="KW-0413">Isomerase</keyword>
<feature type="binding site" evidence="9">
    <location>
        <position position="163"/>
    </location>
    <ligand>
        <name>1-deoxy-D-xylulose 5-phosphate</name>
        <dbReference type="ChEBI" id="CHEBI:57792"/>
    </ligand>
</feature>
<feature type="binding site" evidence="9">
    <location>
        <position position="111"/>
    </location>
    <ligand>
        <name>NADPH</name>
        <dbReference type="ChEBI" id="CHEBI:57783"/>
    </ligand>
</feature>
<evidence type="ECO:0000256" key="3">
    <source>
        <dbReference type="ARBA" id="ARBA00022723"/>
    </source>
</evidence>
<dbReference type="SUPFAM" id="SSF69055">
    <property type="entry name" value="1-deoxy-D-xylulose-5-phosphate reductoisomerase, C-terminal domain"/>
    <property type="match status" value="1"/>
</dbReference>
<dbReference type="InterPro" id="IPR003821">
    <property type="entry name" value="DXP_reductoisomerase"/>
</dbReference>
<feature type="domain" description="1-deoxy-D-xylulose 5-phosphate reductoisomerase C-terminal" evidence="11">
    <location>
        <begin position="133"/>
        <end position="216"/>
    </location>
</feature>
<dbReference type="GO" id="GO:0051484">
    <property type="term" value="P:isopentenyl diphosphate biosynthetic process, methylerythritol 4-phosphate pathway involved in terpenoid biosynthetic process"/>
    <property type="evidence" value="ECO:0007669"/>
    <property type="project" value="TreeGrafter"/>
</dbReference>
<keyword evidence="9" id="KW-0460">Magnesium</keyword>
<protein>
    <recommendedName>
        <fullName evidence="9">1-deoxy-D-xylulose 5-phosphate reductoisomerase</fullName>
        <shortName evidence="9">DXP reductoisomerase</shortName>
        <ecNumber evidence="9">1.1.1.267</ecNumber>
    </recommendedName>
    <alternativeName>
        <fullName evidence="9">1-deoxyxylulose-5-phosphate reductoisomerase</fullName>
    </alternativeName>
    <alternativeName>
        <fullName evidence="9">2-C-methyl-D-erythritol 4-phosphate synthase</fullName>
    </alternativeName>
</protein>
<feature type="binding site" evidence="9">
    <location>
        <position position="192"/>
    </location>
    <ligand>
        <name>NADPH</name>
        <dbReference type="ChEBI" id="CHEBI:57783"/>
    </ligand>
</feature>
<proteinExistence type="inferred from homology"/>
<feature type="binding site" evidence="9">
    <location>
        <position position="186"/>
    </location>
    <ligand>
        <name>1-deoxy-D-xylulose 5-phosphate</name>
        <dbReference type="ChEBI" id="CHEBI:57792"/>
    </ligand>
</feature>
<dbReference type="InterPro" id="IPR013644">
    <property type="entry name" value="DXP_reductoisomerase_C"/>
</dbReference>
<dbReference type="GO" id="GO:0016853">
    <property type="term" value="F:isomerase activity"/>
    <property type="evidence" value="ECO:0007669"/>
    <property type="project" value="UniProtKB-KW"/>
</dbReference>
<comment type="similarity">
    <text evidence="2 9">Belongs to the DXR family.</text>
</comment>
<feature type="binding site" evidence="9">
    <location>
        <position position="204"/>
    </location>
    <ligand>
        <name>1-deoxy-D-xylulose 5-phosphate</name>
        <dbReference type="ChEBI" id="CHEBI:57792"/>
    </ligand>
</feature>
<gene>
    <name evidence="9" type="primary">dxr</name>
    <name evidence="13" type="ORF">GWP43_07635</name>
</gene>
<dbReference type="GO" id="GO:0030604">
    <property type="term" value="F:1-deoxy-D-xylulose-5-phosphate reductoisomerase activity"/>
    <property type="evidence" value="ECO:0007669"/>
    <property type="project" value="UniProtKB-UniRule"/>
</dbReference>
<keyword evidence="6 9" id="KW-0464">Manganese</keyword>
<feature type="binding site" evidence="9">
    <location>
        <position position="137"/>
    </location>
    <ligand>
        <name>Mn(2+)</name>
        <dbReference type="ChEBI" id="CHEBI:29035"/>
    </ligand>
</feature>
<comment type="pathway">
    <text evidence="1 9">Isoprenoid biosynthesis; isopentenyl diphosphate biosynthesis via DXP pathway; isopentenyl diphosphate from 1-deoxy-D-xylulose 5-phosphate: step 1/6.</text>
</comment>
<dbReference type="SUPFAM" id="SSF51735">
    <property type="entry name" value="NAD(P)-binding Rossmann-fold domains"/>
    <property type="match status" value="1"/>
</dbReference>
<feature type="binding site" evidence="9">
    <location>
        <position position="113"/>
    </location>
    <ligand>
        <name>NADPH</name>
        <dbReference type="ChEBI" id="CHEBI:57783"/>
    </ligand>
</feature>
<dbReference type="KEGG" id="trz:GWP43_07635"/>
<dbReference type="EMBL" id="CP048020">
    <property type="protein sequence ID" value="QHX43339.1"/>
    <property type="molecule type" value="Genomic_DNA"/>
</dbReference>
<evidence type="ECO:0000256" key="6">
    <source>
        <dbReference type="ARBA" id="ARBA00023211"/>
    </source>
</evidence>
<evidence type="ECO:0000256" key="5">
    <source>
        <dbReference type="ARBA" id="ARBA00023002"/>
    </source>
</evidence>
<feature type="binding site" evidence="9">
    <location>
        <position position="205"/>
    </location>
    <ligand>
        <name>1-deoxy-D-xylulose 5-phosphate</name>
        <dbReference type="ChEBI" id="CHEBI:57792"/>
    </ligand>
</feature>
<feature type="binding site" evidence="9">
    <location>
        <position position="11"/>
    </location>
    <ligand>
        <name>NADPH</name>
        <dbReference type="ChEBI" id="CHEBI:57783"/>
    </ligand>
</feature>
<dbReference type="RefSeq" id="WP_162663666.1">
    <property type="nucleotide sequence ID" value="NZ_CP048020.1"/>
</dbReference>
<sequence>MQKIIVLGASGTIGQNTIDIIRKFPSRFELAGVSVHTKTDVLNALRAEFHFQDFAVTDSAAAAGYDIKHHSLERFLTETPADIVVNGIAGAAGLQASLIAVRTHRTLALANKESIVMAGHLLQQEAEKYHSLIIPVDSEHSAIYSLIRAHGREAIERLIITASGGPFRTWAKERIQEATLQDALKHPTWTMGAKITIDSASLANKALEVIEAVHLFDISADRITVAVHPSSVVHSMVQLTGGEIYAQLSPPDMRNPIFAAMSYPEEPPPYLAPLDFTKPLDLHFEPPRTEDFPMLSLGFIAARKKAGYPIAFNAANEQAVAAFLRNQIRFVHLAEITAQVMQEDWSATPKEITDVMRIDESARRRADEAVQKLQFLDSFLRCRCDV</sequence>
<dbReference type="Gene3D" id="3.40.50.720">
    <property type="entry name" value="NAD(P)-binding Rossmann-like Domain"/>
    <property type="match status" value="1"/>
</dbReference>
<reference evidence="13 14" key="1">
    <citation type="submission" date="2020-01" db="EMBL/GenBank/DDBJ databases">
        <title>Complete genome sequence of a human oral phylogroup 1 Treponema sp. strain ATCC 700766, originally isolated from periodontitis dental plaque.</title>
        <authorList>
            <person name="Chan Y."/>
            <person name="Huo Y.-B."/>
            <person name="Yu X.-L."/>
            <person name="Zeng H."/>
            <person name="Leung W.-K."/>
            <person name="Watt R.M."/>
        </authorList>
    </citation>
    <scope>NUCLEOTIDE SEQUENCE [LARGE SCALE GENOMIC DNA]</scope>
    <source>
        <strain evidence="13 14">OMZ 804</strain>
    </source>
</reference>
<feature type="binding site" evidence="9">
    <location>
        <position position="138"/>
    </location>
    <ligand>
        <name>1-deoxy-D-xylulose 5-phosphate</name>
        <dbReference type="ChEBI" id="CHEBI:57792"/>
    </ligand>
</feature>
<keyword evidence="5 9" id="KW-0560">Oxidoreductase</keyword>
<dbReference type="EC" id="1.1.1.267" evidence="9"/>
<feature type="binding site" evidence="9">
    <location>
        <position position="139"/>
    </location>
    <ligand>
        <name>1-deoxy-D-xylulose 5-phosphate</name>
        <dbReference type="ChEBI" id="CHEBI:57792"/>
    </ligand>
</feature>
<feature type="domain" description="1-deoxy-D-xylulose 5-phosphate reductoisomerase N-terminal" evidence="10">
    <location>
        <begin position="4"/>
        <end position="119"/>
    </location>
</feature>
<name>A0A6P1Y1Z3_9SPIR</name>
<dbReference type="SUPFAM" id="SSF55347">
    <property type="entry name" value="Glyceraldehyde-3-phosphate dehydrogenase-like, C-terminal domain"/>
    <property type="match status" value="1"/>
</dbReference>
<dbReference type="InterPro" id="IPR026877">
    <property type="entry name" value="DXPR_C"/>
</dbReference>
<evidence type="ECO:0000256" key="2">
    <source>
        <dbReference type="ARBA" id="ARBA00006825"/>
    </source>
</evidence>
<dbReference type="Pfam" id="PF13288">
    <property type="entry name" value="DXPR_C"/>
    <property type="match status" value="1"/>
</dbReference>
<dbReference type="InterPro" id="IPR013512">
    <property type="entry name" value="DXP_reductoisomerase_N"/>
</dbReference>
<dbReference type="GO" id="GO:0030145">
    <property type="term" value="F:manganese ion binding"/>
    <property type="evidence" value="ECO:0007669"/>
    <property type="project" value="TreeGrafter"/>
</dbReference>
<comment type="function">
    <text evidence="9">Catalyzes the NADPH-dependent rearrangement and reduction of 1-deoxy-D-xylulose-5-phosphate (DXP) to 2-C-methyl-D-erythritol 4-phosphate (MEP).</text>
</comment>
<keyword evidence="7 9" id="KW-0414">Isoprene biosynthesis</keyword>
<evidence type="ECO:0000256" key="7">
    <source>
        <dbReference type="ARBA" id="ARBA00023229"/>
    </source>
</evidence>
<evidence type="ECO:0000256" key="4">
    <source>
        <dbReference type="ARBA" id="ARBA00022857"/>
    </source>
</evidence>
<dbReference type="NCBIfam" id="TIGR00243">
    <property type="entry name" value="Dxr"/>
    <property type="match status" value="1"/>
</dbReference>
<dbReference type="Proteomes" id="UP000464374">
    <property type="component" value="Chromosome"/>
</dbReference>
<feature type="binding site" evidence="9">
    <location>
        <position position="139"/>
    </location>
    <ligand>
        <name>Mn(2+)</name>
        <dbReference type="ChEBI" id="CHEBI:29035"/>
    </ligand>
</feature>
<evidence type="ECO:0000256" key="9">
    <source>
        <dbReference type="HAMAP-Rule" id="MF_00183"/>
    </source>
</evidence>
<feature type="binding site" evidence="9">
    <location>
        <position position="208"/>
    </location>
    <ligand>
        <name>1-deoxy-D-xylulose 5-phosphate</name>
        <dbReference type="ChEBI" id="CHEBI:57792"/>
    </ligand>
</feature>
<dbReference type="Gene3D" id="1.10.1740.10">
    <property type="match status" value="1"/>
</dbReference>
<feature type="binding site" evidence="9">
    <location>
        <position position="13"/>
    </location>
    <ligand>
        <name>NADPH</name>
        <dbReference type="ChEBI" id="CHEBI:57783"/>
    </ligand>
</feature>
<feature type="binding site" evidence="9">
    <location>
        <position position="208"/>
    </location>
    <ligand>
        <name>Mn(2+)</name>
        <dbReference type="ChEBI" id="CHEBI:29035"/>
    </ligand>
</feature>
<accession>A0A6P1Y1Z3</accession>
<keyword evidence="3 9" id="KW-0479">Metal-binding</keyword>
<dbReference type="GO" id="GO:0070402">
    <property type="term" value="F:NADPH binding"/>
    <property type="evidence" value="ECO:0007669"/>
    <property type="project" value="InterPro"/>
</dbReference>
<evidence type="ECO:0000313" key="14">
    <source>
        <dbReference type="Proteomes" id="UP000464374"/>
    </source>
</evidence>
<evidence type="ECO:0000256" key="1">
    <source>
        <dbReference type="ARBA" id="ARBA00005094"/>
    </source>
</evidence>
<dbReference type="InterPro" id="IPR036169">
    <property type="entry name" value="DXPR_C_sf"/>
</dbReference>
<comment type="catalytic activity">
    <reaction evidence="8">
        <text>2-C-methyl-D-erythritol 4-phosphate + NADP(+) = 1-deoxy-D-xylulose 5-phosphate + NADPH + H(+)</text>
        <dbReference type="Rhea" id="RHEA:13717"/>
        <dbReference type="ChEBI" id="CHEBI:15378"/>
        <dbReference type="ChEBI" id="CHEBI:57783"/>
        <dbReference type="ChEBI" id="CHEBI:57792"/>
        <dbReference type="ChEBI" id="CHEBI:58262"/>
        <dbReference type="ChEBI" id="CHEBI:58349"/>
        <dbReference type="EC" id="1.1.1.267"/>
    </reaction>
    <physiologicalReaction direction="right-to-left" evidence="8">
        <dbReference type="Rhea" id="RHEA:13719"/>
    </physiologicalReaction>
</comment>
<feature type="binding site" evidence="9">
    <location>
        <position position="112"/>
    </location>
    <ligand>
        <name>1-deoxy-D-xylulose 5-phosphate</name>
        <dbReference type="ChEBI" id="CHEBI:57792"/>
    </ligand>
</feature>
<evidence type="ECO:0000313" key="13">
    <source>
        <dbReference type="EMBL" id="QHX43339.1"/>
    </source>
</evidence>
<feature type="domain" description="DXP reductoisomerase C-terminal" evidence="12">
    <location>
        <begin position="248"/>
        <end position="364"/>
    </location>
</feature>
<dbReference type="PANTHER" id="PTHR30525:SF0">
    <property type="entry name" value="1-DEOXY-D-XYLULOSE 5-PHOSPHATE REDUCTOISOMERASE, CHLOROPLASTIC"/>
    <property type="match status" value="1"/>
</dbReference>
<comment type="cofactor">
    <cofactor evidence="9">
        <name>Mg(2+)</name>
        <dbReference type="ChEBI" id="CHEBI:18420"/>
    </cofactor>
    <cofactor evidence="9">
        <name>Mn(2+)</name>
        <dbReference type="ChEBI" id="CHEBI:29035"/>
    </cofactor>
</comment>
<dbReference type="Pfam" id="PF02670">
    <property type="entry name" value="DXP_reductoisom"/>
    <property type="match status" value="1"/>
</dbReference>